<feature type="domain" description="2EXR" evidence="1">
    <location>
        <begin position="5"/>
        <end position="96"/>
    </location>
</feature>
<dbReference type="PANTHER" id="PTHR35910:SF6">
    <property type="entry name" value="2EXR DOMAIN-CONTAINING PROTEIN"/>
    <property type="match status" value="1"/>
</dbReference>
<name>A0A9P5H3Y5_9HYPO</name>
<gene>
    <name evidence="2" type="ORF">G7Z17_g9434</name>
</gene>
<dbReference type="InterPro" id="IPR045518">
    <property type="entry name" value="2EXR"/>
</dbReference>
<dbReference type="PANTHER" id="PTHR35910">
    <property type="entry name" value="2EXR DOMAIN-CONTAINING PROTEIN"/>
    <property type="match status" value="1"/>
</dbReference>
<dbReference type="Proteomes" id="UP000722485">
    <property type="component" value="Unassembled WGS sequence"/>
</dbReference>
<dbReference type="AlphaFoldDB" id="A0A9P5H3Y5"/>
<sequence>MATSFPQFDRLPPEIRRLIWDFTLPHDGPALCLYRWRWYAQFVDPYGEINEFEGVDRRAFIEVPMPIALFVCREAREAANAWIAARHLTMRFREETQGDILVREWDRERDPVYVPRNKWEDFCNFDEYWDDGAREMGAAIKHLAVPAFTGYFSIGTLAGLLDWMPNLRTLYIVWAELPAIRKSLAVRPPGGMAGELHDAEVQPRWEMVNEVNEVTSMCVVDPDDGEVSWEEVDLADFIDEIEQHWAISEVPEQFVADNGEVNLKMVHVRIKEVGVALSKATVDEP</sequence>
<evidence type="ECO:0000259" key="1">
    <source>
        <dbReference type="Pfam" id="PF20150"/>
    </source>
</evidence>
<accession>A0A9P5H3Y5</accession>
<evidence type="ECO:0000313" key="2">
    <source>
        <dbReference type="EMBL" id="KAF7545090.1"/>
    </source>
</evidence>
<organism evidence="2 3">
    <name type="scientific">Cylindrodendrum hubeiense</name>
    <dbReference type="NCBI Taxonomy" id="595255"/>
    <lineage>
        <taxon>Eukaryota</taxon>
        <taxon>Fungi</taxon>
        <taxon>Dikarya</taxon>
        <taxon>Ascomycota</taxon>
        <taxon>Pezizomycotina</taxon>
        <taxon>Sordariomycetes</taxon>
        <taxon>Hypocreomycetidae</taxon>
        <taxon>Hypocreales</taxon>
        <taxon>Nectriaceae</taxon>
        <taxon>Cylindrodendrum</taxon>
    </lineage>
</organism>
<proteinExistence type="predicted"/>
<dbReference type="OrthoDB" id="3473305at2759"/>
<dbReference type="EMBL" id="JAANBB010000270">
    <property type="protein sequence ID" value="KAF7545090.1"/>
    <property type="molecule type" value="Genomic_DNA"/>
</dbReference>
<keyword evidence="3" id="KW-1185">Reference proteome</keyword>
<reference evidence="2" key="1">
    <citation type="submission" date="2020-03" db="EMBL/GenBank/DDBJ databases">
        <title>Draft Genome Sequence of Cylindrodendrum hubeiense.</title>
        <authorList>
            <person name="Buettner E."/>
            <person name="Kellner H."/>
        </authorList>
    </citation>
    <scope>NUCLEOTIDE SEQUENCE</scope>
    <source>
        <strain evidence="2">IHI 201604</strain>
    </source>
</reference>
<evidence type="ECO:0000313" key="3">
    <source>
        <dbReference type="Proteomes" id="UP000722485"/>
    </source>
</evidence>
<dbReference type="Pfam" id="PF20150">
    <property type="entry name" value="2EXR"/>
    <property type="match status" value="1"/>
</dbReference>
<protein>
    <recommendedName>
        <fullName evidence="1">2EXR domain-containing protein</fullName>
    </recommendedName>
</protein>
<comment type="caution">
    <text evidence="2">The sequence shown here is derived from an EMBL/GenBank/DDBJ whole genome shotgun (WGS) entry which is preliminary data.</text>
</comment>